<gene>
    <name evidence="3" type="ORF">K8V82_10205</name>
</gene>
<feature type="compositionally biased region" description="Acidic residues" evidence="1">
    <location>
        <begin position="244"/>
        <end position="259"/>
    </location>
</feature>
<organism evidence="3 4">
    <name type="scientific">Lachnoclostridium phocaeense</name>
    <dbReference type="NCBI Taxonomy" id="1871021"/>
    <lineage>
        <taxon>Bacteria</taxon>
        <taxon>Bacillati</taxon>
        <taxon>Bacillota</taxon>
        <taxon>Clostridia</taxon>
        <taxon>Lachnospirales</taxon>
        <taxon>Lachnospiraceae</taxon>
    </lineage>
</organism>
<dbReference type="AlphaFoldDB" id="A0A921LEL7"/>
<protein>
    <submittedName>
        <fullName evidence="3">Sporulation protein YqfD</fullName>
    </submittedName>
</protein>
<keyword evidence="2" id="KW-1133">Transmembrane helix</keyword>
<accession>A0A921LEL7</accession>
<keyword evidence="2" id="KW-0472">Membrane</keyword>
<evidence type="ECO:0000313" key="4">
    <source>
        <dbReference type="Proteomes" id="UP000769156"/>
    </source>
</evidence>
<feature type="region of interest" description="Disordered" evidence="1">
    <location>
        <begin position="244"/>
        <end position="266"/>
    </location>
</feature>
<evidence type="ECO:0000256" key="2">
    <source>
        <dbReference type="SAM" id="Phobius"/>
    </source>
</evidence>
<evidence type="ECO:0000313" key="3">
    <source>
        <dbReference type="EMBL" id="HJF95140.1"/>
    </source>
</evidence>
<proteinExistence type="predicted"/>
<dbReference type="Proteomes" id="UP000769156">
    <property type="component" value="Unassembled WGS sequence"/>
</dbReference>
<dbReference type="EMBL" id="DYVY01000170">
    <property type="protein sequence ID" value="HJF95140.1"/>
    <property type="molecule type" value="Genomic_DNA"/>
</dbReference>
<name>A0A921LEL7_9FIRM</name>
<reference evidence="3" key="1">
    <citation type="journal article" date="2021" name="PeerJ">
        <title>Extensive microbial diversity within the chicken gut microbiome revealed by metagenomics and culture.</title>
        <authorList>
            <person name="Gilroy R."/>
            <person name="Ravi A."/>
            <person name="Getino M."/>
            <person name="Pursley I."/>
            <person name="Horton D.L."/>
            <person name="Alikhan N.F."/>
            <person name="Baker D."/>
            <person name="Gharbi K."/>
            <person name="Hall N."/>
            <person name="Watson M."/>
            <person name="Adriaenssens E.M."/>
            <person name="Foster-Nyarko E."/>
            <person name="Jarju S."/>
            <person name="Secka A."/>
            <person name="Antonio M."/>
            <person name="Oren A."/>
            <person name="Chaudhuri R.R."/>
            <person name="La Ragione R."/>
            <person name="Hildebrand F."/>
            <person name="Pallen M.J."/>
        </authorList>
    </citation>
    <scope>NUCLEOTIDE SEQUENCE</scope>
    <source>
        <strain evidence="3">ChiSjej5B23-16112</strain>
    </source>
</reference>
<sequence>MRQKKNKGYKKSHKIYALTVIVLGLAIILMALFLLFYVQKIEVKGNEYTDSQEIVDLVEEDPLAINSLYLLYKYRFTDYDMPGSLNSISVSLRAPWSVQVTVDEKSILGYVTSGEQNVYFDKEGTVVKESSEVLEGVPCIEGLDVSGAELYQSLENGDEAVFQSILEVTQQVREFELSPNRIVCSNGEIQLWFGEICVLLGDNITSDKMAQISPILANLEGRKGTLHLEHFSEEGNAVTFDIDELPAAEEAQETPEAEQPEAASGE</sequence>
<reference evidence="3" key="2">
    <citation type="submission" date="2021-09" db="EMBL/GenBank/DDBJ databases">
        <authorList>
            <person name="Gilroy R."/>
        </authorList>
    </citation>
    <scope>NUCLEOTIDE SEQUENCE</scope>
    <source>
        <strain evidence="3">ChiSjej5B23-16112</strain>
    </source>
</reference>
<comment type="caution">
    <text evidence="3">The sequence shown here is derived from an EMBL/GenBank/DDBJ whole genome shotgun (WGS) entry which is preliminary data.</text>
</comment>
<evidence type="ECO:0000256" key="1">
    <source>
        <dbReference type="SAM" id="MobiDB-lite"/>
    </source>
</evidence>
<keyword evidence="2" id="KW-0812">Transmembrane</keyword>
<feature type="transmembrane region" description="Helical" evidence="2">
    <location>
        <begin position="15"/>
        <end position="38"/>
    </location>
</feature>